<evidence type="ECO:0000259" key="1">
    <source>
        <dbReference type="Pfam" id="PF13173"/>
    </source>
</evidence>
<proteinExistence type="predicted"/>
<sequence length="78" mass="9082">MDIKNRILTINLPPNKSAFLWGPRKVGKTYWIKLHLPEAIVIDFLKTDVFAEYISRPALLRERYAETKELVVIDEVSP</sequence>
<dbReference type="EMBL" id="BART01017453">
    <property type="protein sequence ID" value="GAG77900.1"/>
    <property type="molecule type" value="Genomic_DNA"/>
</dbReference>
<dbReference type="Pfam" id="PF13173">
    <property type="entry name" value="AAA_14"/>
    <property type="match status" value="1"/>
</dbReference>
<reference evidence="2" key="1">
    <citation type="journal article" date="2014" name="Front. Microbiol.">
        <title>High frequency of phylogenetically diverse reductive dehalogenase-homologous genes in deep subseafloor sedimentary metagenomes.</title>
        <authorList>
            <person name="Kawai M."/>
            <person name="Futagami T."/>
            <person name="Toyoda A."/>
            <person name="Takaki Y."/>
            <person name="Nishi S."/>
            <person name="Hori S."/>
            <person name="Arai W."/>
            <person name="Tsubouchi T."/>
            <person name="Morono Y."/>
            <person name="Uchiyama I."/>
            <person name="Ito T."/>
            <person name="Fujiyama A."/>
            <person name="Inagaki F."/>
            <person name="Takami H."/>
        </authorList>
    </citation>
    <scope>NUCLEOTIDE SEQUENCE</scope>
    <source>
        <strain evidence="2">Expedition CK06-06</strain>
    </source>
</reference>
<gene>
    <name evidence="2" type="ORF">S01H4_33219</name>
</gene>
<comment type="caution">
    <text evidence="2">The sequence shown here is derived from an EMBL/GenBank/DDBJ whole genome shotgun (WGS) entry which is preliminary data.</text>
</comment>
<feature type="domain" description="AAA" evidence="1">
    <location>
        <begin position="16"/>
        <end position="77"/>
    </location>
</feature>
<dbReference type="InterPro" id="IPR041682">
    <property type="entry name" value="AAA_14"/>
</dbReference>
<protein>
    <recommendedName>
        <fullName evidence="1">AAA domain-containing protein</fullName>
    </recommendedName>
</protein>
<organism evidence="2">
    <name type="scientific">marine sediment metagenome</name>
    <dbReference type="NCBI Taxonomy" id="412755"/>
    <lineage>
        <taxon>unclassified sequences</taxon>
        <taxon>metagenomes</taxon>
        <taxon>ecological metagenomes</taxon>
    </lineage>
</organism>
<evidence type="ECO:0000313" key="2">
    <source>
        <dbReference type="EMBL" id="GAG77900.1"/>
    </source>
</evidence>
<name>X1A6U7_9ZZZZ</name>
<accession>X1A6U7</accession>
<dbReference type="AlphaFoldDB" id="X1A6U7"/>